<organism evidence="1">
    <name type="scientific">Siphoviridae sp. ctVFv13</name>
    <dbReference type="NCBI Taxonomy" id="2827576"/>
    <lineage>
        <taxon>Viruses</taxon>
        <taxon>Duplodnaviria</taxon>
        <taxon>Heunggongvirae</taxon>
        <taxon>Uroviricota</taxon>
        <taxon>Caudoviricetes</taxon>
    </lineage>
</organism>
<reference evidence="1" key="1">
    <citation type="journal article" date="2021" name="Proc. Natl. Acad. Sci. U.S.A.">
        <title>A Catalog of Tens of Thousands of Viruses from Human Metagenomes Reveals Hidden Associations with Chronic Diseases.</title>
        <authorList>
            <person name="Tisza M.J."/>
            <person name="Buck C.B."/>
        </authorList>
    </citation>
    <scope>NUCLEOTIDE SEQUENCE</scope>
    <source>
        <strain evidence="1">CtVFv13</strain>
    </source>
</reference>
<evidence type="ECO:0000313" key="1">
    <source>
        <dbReference type="EMBL" id="DAD72072.1"/>
    </source>
</evidence>
<protein>
    <submittedName>
        <fullName evidence="1">Uncharacterized protein</fullName>
    </submittedName>
</protein>
<sequence length="81" mass="9028">MDFTNGFYKAENPVVLEEVKTFLQSMERRGATVKDLDDAIVQLNNVSHSISTNALVKADVLDKLPENPFRSMLNGMLQSKG</sequence>
<name>A0A8S5LQB2_9CAUD</name>
<dbReference type="EMBL" id="BK015893">
    <property type="protein sequence ID" value="DAD72072.1"/>
    <property type="molecule type" value="Genomic_DNA"/>
</dbReference>
<proteinExistence type="predicted"/>
<accession>A0A8S5LQB2</accession>